<organism evidence="1 2">
    <name type="scientific">Streptococcus phage SW5</name>
    <dbReference type="NCBI Taxonomy" id="2483878"/>
    <lineage>
        <taxon>Viruses</taxon>
        <taxon>Duplodnaviria</taxon>
        <taxon>Heunggongvirae</taxon>
        <taxon>Uroviricota</taxon>
        <taxon>Caudoviricetes</taxon>
        <taxon>Aliceevansviridae</taxon>
        <taxon>Moineauvirus</taxon>
        <taxon>Moineauvirus SW5</taxon>
    </lineage>
</organism>
<sequence length="323" mass="37634">MKDVTNNFLETIEPIYTPGKIIFDFEAFDKAIQKAVSELSNDQLDGLEYNDIKKEITRYKGLYDNLERKRKDISKVYKNPLVEFEANLKKSYTPLKGLLNTLREKRDEIEEHQKMLRVDHVRYVFEEKCELAGLDKDTFKEKYNDFSLKGCFRTNKIELKKETVEKIDALILAEYDRLEEYKANVDMIEEQAHEYELPAAPYSRALQNGTPLVEVLIEMKKDRDTAIEIKRQAEVKKQAEAERLAEIEELAKQSASEDIKAVNAETGEVIEDTKQVEEEAVKPSEPYKVNLSLTFVGGEKQWHQFAKLLEDNFINYEIKGENK</sequence>
<protein>
    <recommendedName>
        <fullName evidence="3">DUF1351 domain-containing protein</fullName>
    </recommendedName>
</protein>
<dbReference type="EMBL" id="MH973661">
    <property type="protein sequence ID" value="AYP28576.1"/>
    <property type="molecule type" value="Genomic_DNA"/>
</dbReference>
<evidence type="ECO:0000313" key="1">
    <source>
        <dbReference type="EMBL" id="AYP28576.1"/>
    </source>
</evidence>
<proteinExistence type="predicted"/>
<evidence type="ECO:0000313" key="2">
    <source>
        <dbReference type="Proteomes" id="UP000276647"/>
    </source>
</evidence>
<dbReference type="InterPro" id="IPR009785">
    <property type="entry name" value="Prophage_Lj928_Orf309"/>
</dbReference>
<name>A0A3S7W805_9CAUD</name>
<dbReference type="Pfam" id="PF07083">
    <property type="entry name" value="DUF1351"/>
    <property type="match status" value="1"/>
</dbReference>
<dbReference type="Proteomes" id="UP000276647">
    <property type="component" value="Segment"/>
</dbReference>
<keyword evidence="2" id="KW-1185">Reference proteome</keyword>
<accession>A0A3S7W805</accession>
<reference evidence="1 2" key="1">
    <citation type="journal article" date="2018" name="Viruses">
        <title>Biodiversity of Streptococcus thermophilus Phages in Global Dairy Fermentations.</title>
        <authorList>
            <person name="Lavelle K."/>
            <person name="Martinez I."/>
            <person name="Neve H."/>
            <person name="Lugli G."/>
            <person name="Franz C."/>
            <person name="Ventura M."/>
            <person name="Bello F."/>
            <person name="Sinderen D."/>
            <person name="Mahony J."/>
        </authorList>
    </citation>
    <scope>NUCLEOTIDE SEQUENCE [LARGE SCALE GENOMIC DNA]</scope>
</reference>
<evidence type="ECO:0008006" key="3">
    <source>
        <dbReference type="Google" id="ProtNLM"/>
    </source>
</evidence>
<gene>
    <name evidence="1" type="ORF">SW5_036</name>
</gene>